<evidence type="ECO:0000256" key="8">
    <source>
        <dbReference type="ARBA" id="ARBA00022833"/>
    </source>
</evidence>
<comment type="catalytic activity">
    <reaction evidence="12">
        <text>ssDNA + n NTP = ssDNA/pppN(pN)n-1 hybrid + (n-1) diphosphate.</text>
        <dbReference type="EC" id="2.7.7.101"/>
    </reaction>
</comment>
<keyword evidence="2 12" id="KW-0639">Primosome</keyword>
<dbReference type="InterPro" id="IPR006295">
    <property type="entry name" value="DNA_primase_DnaG"/>
</dbReference>
<evidence type="ECO:0000313" key="16">
    <source>
        <dbReference type="EMBL" id="KKP88564.1"/>
    </source>
</evidence>
<keyword evidence="8 12" id="KW-0862">Zinc</keyword>
<dbReference type="CDD" id="cd03364">
    <property type="entry name" value="TOPRIM_DnaG_primases"/>
    <property type="match status" value="1"/>
</dbReference>
<dbReference type="PANTHER" id="PTHR30313">
    <property type="entry name" value="DNA PRIMASE"/>
    <property type="match status" value="1"/>
</dbReference>
<evidence type="ECO:0000259" key="15">
    <source>
        <dbReference type="PROSITE" id="PS50880"/>
    </source>
</evidence>
<evidence type="ECO:0000313" key="17">
    <source>
        <dbReference type="Proteomes" id="UP000034316"/>
    </source>
</evidence>
<keyword evidence="4 12" id="KW-0548">Nucleotidyltransferase</keyword>
<dbReference type="InterPro" id="IPR013264">
    <property type="entry name" value="DNAG_N"/>
</dbReference>
<dbReference type="SMART" id="SM00400">
    <property type="entry name" value="ZnF_CHCC"/>
    <property type="match status" value="1"/>
</dbReference>
<evidence type="ECO:0000256" key="10">
    <source>
        <dbReference type="ARBA" id="ARBA00023125"/>
    </source>
</evidence>
<dbReference type="GO" id="GO:0000428">
    <property type="term" value="C:DNA-directed RNA polymerase complex"/>
    <property type="evidence" value="ECO:0007669"/>
    <property type="project" value="UniProtKB-KW"/>
</dbReference>
<dbReference type="PATRIC" id="fig|1618333.3.peg.394"/>
<reference evidence="16 17" key="1">
    <citation type="journal article" date="2015" name="Nature">
        <title>rRNA introns, odd ribosomes, and small enigmatic genomes across a large radiation of phyla.</title>
        <authorList>
            <person name="Brown C.T."/>
            <person name="Hug L.A."/>
            <person name="Thomas B.C."/>
            <person name="Sharon I."/>
            <person name="Castelle C.J."/>
            <person name="Singh A."/>
            <person name="Wilkins M.J."/>
            <person name="Williams K.H."/>
            <person name="Banfield J.F."/>
        </authorList>
    </citation>
    <scope>NUCLEOTIDE SEQUENCE [LARGE SCALE GENOMIC DNA]</scope>
</reference>
<keyword evidence="11 12" id="KW-0804">Transcription</keyword>
<dbReference type="EC" id="2.7.7.101" evidence="12"/>
<dbReference type="PANTHER" id="PTHR30313:SF2">
    <property type="entry name" value="DNA PRIMASE"/>
    <property type="match status" value="1"/>
</dbReference>
<feature type="zinc finger region" description="CHC2-type" evidence="12 14">
    <location>
        <begin position="41"/>
        <end position="65"/>
    </location>
</feature>
<dbReference type="GO" id="GO:0008270">
    <property type="term" value="F:zinc ion binding"/>
    <property type="evidence" value="ECO:0007669"/>
    <property type="project" value="UniProtKB-UniRule"/>
</dbReference>
<evidence type="ECO:0000256" key="2">
    <source>
        <dbReference type="ARBA" id="ARBA00022515"/>
    </source>
</evidence>
<dbReference type="FunFam" id="3.90.580.10:FF:000001">
    <property type="entry name" value="DNA primase"/>
    <property type="match status" value="1"/>
</dbReference>
<dbReference type="SUPFAM" id="SSF56731">
    <property type="entry name" value="DNA primase core"/>
    <property type="match status" value="1"/>
</dbReference>
<dbReference type="GO" id="GO:1990077">
    <property type="term" value="C:primosome complex"/>
    <property type="evidence" value="ECO:0007669"/>
    <property type="project" value="UniProtKB-KW"/>
</dbReference>
<dbReference type="SUPFAM" id="SSF57783">
    <property type="entry name" value="Zinc beta-ribbon"/>
    <property type="match status" value="1"/>
</dbReference>
<evidence type="ECO:0000256" key="5">
    <source>
        <dbReference type="ARBA" id="ARBA00022705"/>
    </source>
</evidence>
<keyword evidence="6 12" id="KW-0479">Metal-binding</keyword>
<dbReference type="GO" id="GO:0003677">
    <property type="term" value="F:DNA binding"/>
    <property type="evidence" value="ECO:0007669"/>
    <property type="project" value="UniProtKB-KW"/>
</dbReference>
<dbReference type="InterPro" id="IPR037068">
    <property type="entry name" value="DNA_primase_core_N_sf"/>
</dbReference>
<keyword evidence="10 12" id="KW-0238">DNA-binding</keyword>
<dbReference type="InterPro" id="IPR030846">
    <property type="entry name" value="DnaG_bac"/>
</dbReference>
<evidence type="ECO:0000256" key="12">
    <source>
        <dbReference type="HAMAP-Rule" id="MF_00974"/>
    </source>
</evidence>
<dbReference type="STRING" id="1618333.UR93_C0011G0012"/>
<evidence type="ECO:0000256" key="13">
    <source>
        <dbReference type="PIRNR" id="PIRNR002811"/>
    </source>
</evidence>
<evidence type="ECO:0000256" key="4">
    <source>
        <dbReference type="ARBA" id="ARBA00022695"/>
    </source>
</evidence>
<keyword evidence="9" id="KW-0460">Magnesium</keyword>
<comment type="subunit">
    <text evidence="12">Monomer. Interacts with DnaB.</text>
</comment>
<evidence type="ECO:0000256" key="7">
    <source>
        <dbReference type="ARBA" id="ARBA00022771"/>
    </source>
</evidence>
<keyword evidence="5 12" id="KW-0235">DNA replication</keyword>
<dbReference type="EMBL" id="LBRB01000011">
    <property type="protein sequence ID" value="KKP88564.1"/>
    <property type="molecule type" value="Genomic_DNA"/>
</dbReference>
<dbReference type="InterPro" id="IPR036977">
    <property type="entry name" value="DNA_primase_Znf_CHC2"/>
</dbReference>
<evidence type="ECO:0000256" key="6">
    <source>
        <dbReference type="ARBA" id="ARBA00022723"/>
    </source>
</evidence>
<dbReference type="HAMAP" id="MF_00974">
    <property type="entry name" value="DNA_primase_DnaG"/>
    <property type="match status" value="1"/>
</dbReference>
<name>A0A0G0D2U1_9BACT</name>
<dbReference type="GO" id="GO:0006269">
    <property type="term" value="P:DNA replication, synthesis of primer"/>
    <property type="evidence" value="ECO:0007669"/>
    <property type="project" value="UniProtKB-UniRule"/>
</dbReference>
<evidence type="ECO:0000256" key="3">
    <source>
        <dbReference type="ARBA" id="ARBA00022679"/>
    </source>
</evidence>
<evidence type="ECO:0000256" key="14">
    <source>
        <dbReference type="PIRSR" id="PIRSR002811-1"/>
    </source>
</evidence>
<dbReference type="GO" id="GO:0003899">
    <property type="term" value="F:DNA-directed RNA polymerase activity"/>
    <property type="evidence" value="ECO:0007669"/>
    <property type="project" value="UniProtKB-UniRule"/>
</dbReference>
<dbReference type="InterPro" id="IPR050219">
    <property type="entry name" value="DnaG_primase"/>
</dbReference>
<dbReference type="Gene3D" id="3.40.1360.10">
    <property type="match status" value="1"/>
</dbReference>
<protein>
    <recommendedName>
        <fullName evidence="12 13">DNA primase</fullName>
        <ecNumber evidence="12">2.7.7.101</ecNumber>
    </recommendedName>
</protein>
<comment type="function">
    <text evidence="12 13">RNA polymerase that catalyzes the synthesis of short RNA molecules used as primers for DNA polymerase during DNA replication.</text>
</comment>
<dbReference type="SMART" id="SM00493">
    <property type="entry name" value="TOPRIM"/>
    <property type="match status" value="1"/>
</dbReference>
<dbReference type="Gene3D" id="3.90.980.10">
    <property type="entry name" value="DNA primase, catalytic core, N-terminal domain"/>
    <property type="match status" value="1"/>
</dbReference>
<keyword evidence="7 12" id="KW-0863">Zinc-finger</keyword>
<dbReference type="InterPro" id="IPR002694">
    <property type="entry name" value="Znf_CHC2"/>
</dbReference>
<dbReference type="Gene3D" id="3.90.580.10">
    <property type="entry name" value="Zinc finger, CHC2-type domain"/>
    <property type="match status" value="1"/>
</dbReference>
<dbReference type="GO" id="GO:0005737">
    <property type="term" value="C:cytoplasm"/>
    <property type="evidence" value="ECO:0007669"/>
    <property type="project" value="TreeGrafter"/>
</dbReference>
<dbReference type="Pfam" id="PF08275">
    <property type="entry name" value="DNAG_N"/>
    <property type="match status" value="1"/>
</dbReference>
<comment type="domain">
    <text evidence="12">Contains an N-terminal zinc-binding domain, a central core domain that contains the primase activity, and a C-terminal DnaB-binding domain.</text>
</comment>
<dbReference type="InterPro" id="IPR006171">
    <property type="entry name" value="TOPRIM_dom"/>
</dbReference>
<keyword evidence="1 12" id="KW-0240">DNA-directed RNA polymerase</keyword>
<comment type="cofactor">
    <cofactor evidence="12 13 14">
        <name>Zn(2+)</name>
        <dbReference type="ChEBI" id="CHEBI:29105"/>
    </cofactor>
    <text evidence="12 13 14">Binds 1 zinc ion per monomer.</text>
</comment>
<dbReference type="PROSITE" id="PS50880">
    <property type="entry name" value="TOPRIM"/>
    <property type="match status" value="1"/>
</dbReference>
<comment type="similarity">
    <text evidence="12 13">Belongs to the DnaG primase family.</text>
</comment>
<dbReference type="Pfam" id="PF13155">
    <property type="entry name" value="Toprim_2"/>
    <property type="match status" value="1"/>
</dbReference>
<evidence type="ECO:0000256" key="1">
    <source>
        <dbReference type="ARBA" id="ARBA00022478"/>
    </source>
</evidence>
<feature type="domain" description="Toprim" evidence="15">
    <location>
        <begin position="248"/>
        <end position="329"/>
    </location>
</feature>
<accession>A0A0G0D2U1</accession>
<gene>
    <name evidence="12" type="primary">dnaG</name>
    <name evidence="16" type="ORF">UR93_C0011G0012</name>
</gene>
<sequence>MVYANVMSDEIDQIKRKLDIVDLVGQYVGLKKAGSNYKGTCPFHQEKTPSFMVNPEMQIFKCFGCGESGDVFTFIEKVENLEFKDALEMLAQKAGVELVKRPGEKKAKSLKNEIYKINHASALVFQKILSSKTGSIALKYLKDRGLNDQTIQEFQIGFAPNGYILADYFKKNKVTQDQLNLAGNPEKFHNRIIFPIEDNMANIVGFTGRSLDDKIQPKYFNTPETSVFKKSQILYGLSKARKEIKAKKEIIVTEGQMDVIASHQAGIKQIVASSGTAITENHLDILSRFGVDLTIAFDADEAGKKATYKIIELALKREMNIKIVTLPEGCKDVGEIAIKDKNEWEKAVRKAEFWMDWIIKDQTSNKLSVGDKKSVVKNIGYFLRWIVSPVELSHWIKILSEKLSIDENSIKESLKEKDDFINPEKTNAETVPRLDLVEEIFVLFELYPEIAQKHSPLYSKLKELYNSKRDLLVFQYTKDKPRLDEVQASKEVELLLFRAKQLKNENVKKEFARNIAQAESSKDRKKVLQLLKQLQDKLK</sequence>
<dbReference type="PIRSF" id="PIRSF002811">
    <property type="entry name" value="DnaG"/>
    <property type="match status" value="1"/>
</dbReference>
<comment type="caution">
    <text evidence="16">The sequence shown here is derived from an EMBL/GenBank/DDBJ whole genome shotgun (WGS) entry which is preliminary data.</text>
</comment>
<dbReference type="AlphaFoldDB" id="A0A0G0D2U1"/>
<evidence type="ECO:0000256" key="9">
    <source>
        <dbReference type="ARBA" id="ARBA00022842"/>
    </source>
</evidence>
<dbReference type="Proteomes" id="UP000034316">
    <property type="component" value="Unassembled WGS sequence"/>
</dbReference>
<evidence type="ECO:0000256" key="11">
    <source>
        <dbReference type="ARBA" id="ARBA00023163"/>
    </source>
</evidence>
<keyword evidence="3 12" id="KW-0808">Transferase</keyword>
<proteinExistence type="inferred from homology"/>
<dbReference type="Pfam" id="PF01807">
    <property type="entry name" value="Zn_ribbon_DnaG"/>
    <property type="match status" value="1"/>
</dbReference>
<dbReference type="InterPro" id="IPR034151">
    <property type="entry name" value="TOPRIM_DnaG_bac"/>
</dbReference>
<organism evidence="16 17">
    <name type="scientific">Berkelbacteria bacterium GW2011_GWA2_35_9</name>
    <dbReference type="NCBI Taxonomy" id="1618333"/>
    <lineage>
        <taxon>Bacteria</taxon>
        <taxon>Candidatus Berkelbacteria</taxon>
    </lineage>
</organism>
<dbReference type="NCBIfam" id="TIGR01391">
    <property type="entry name" value="dnaG"/>
    <property type="match status" value="1"/>
</dbReference>